<sequence length="43" mass="4985">MADGQHGWDGLNIMKMFSEIKRLLKTPRRAFLTSLCRCGKMSR</sequence>
<comment type="caution">
    <text evidence="1">The sequence shown here is derived from an EMBL/GenBank/DDBJ whole genome shotgun (WGS) entry which is preliminary data.</text>
</comment>
<evidence type="ECO:0000313" key="2">
    <source>
        <dbReference type="Proteomes" id="UP000006462"/>
    </source>
</evidence>
<dbReference type="Proteomes" id="UP000006462">
    <property type="component" value="Unassembled WGS sequence"/>
</dbReference>
<evidence type="ECO:0000313" key="1">
    <source>
        <dbReference type="EMBL" id="EFB89331.1"/>
    </source>
</evidence>
<protein>
    <submittedName>
        <fullName evidence="1">Uncharacterized protein</fullName>
    </submittedName>
</protein>
<dbReference type="EMBL" id="ADFP01000140">
    <property type="protein sequence ID" value="EFB89331.1"/>
    <property type="molecule type" value="Genomic_DNA"/>
</dbReference>
<organism evidence="1 2">
    <name type="scientific">Pyramidobacter piscolens W5455</name>
    <dbReference type="NCBI Taxonomy" id="352165"/>
    <lineage>
        <taxon>Bacteria</taxon>
        <taxon>Thermotogati</taxon>
        <taxon>Synergistota</taxon>
        <taxon>Synergistia</taxon>
        <taxon>Synergistales</taxon>
        <taxon>Dethiosulfovibrionaceae</taxon>
        <taxon>Pyramidobacter</taxon>
    </lineage>
</organism>
<reference evidence="1 2" key="1">
    <citation type="submission" date="2009-12" db="EMBL/GenBank/DDBJ databases">
        <authorList>
            <person name="Shrivastava S."/>
            <person name="Madupu R."/>
            <person name="Durkin A.S."/>
            <person name="Torralba M."/>
            <person name="Methe B."/>
            <person name="Sutton G.G."/>
            <person name="Strausberg R.L."/>
            <person name="Nelson K.E."/>
        </authorList>
    </citation>
    <scope>NUCLEOTIDE SEQUENCE [LARGE SCALE GENOMIC DNA]</scope>
    <source>
        <strain evidence="1 2">W5455</strain>
    </source>
</reference>
<keyword evidence="2" id="KW-1185">Reference proteome</keyword>
<proteinExistence type="predicted"/>
<accession>A0ABM9ZQU5</accession>
<gene>
    <name evidence="1" type="ORF">HMPREF7215_2686</name>
</gene>
<name>A0ABM9ZQU5_9BACT</name>